<comment type="caution">
    <text evidence="1">The sequence shown here is derived from an EMBL/GenBank/DDBJ whole genome shotgun (WGS) entry which is preliminary data.</text>
</comment>
<dbReference type="Proteomes" id="UP000196880">
    <property type="component" value="Unassembled WGS sequence"/>
</dbReference>
<gene>
    <name evidence="1" type="ORF">B6A14_09325</name>
</gene>
<accession>A0A210RY76</accession>
<reference evidence="1 2" key="1">
    <citation type="submission" date="2017-03" db="EMBL/GenBank/DDBJ databases">
        <title>New species Polynucleobacter sp. MWH-EgelM1-30-B4.</title>
        <authorList>
            <person name="Hahn M.W."/>
        </authorList>
    </citation>
    <scope>NUCLEOTIDE SEQUENCE [LARGE SCALE GENOMIC DNA]</scope>
    <source>
        <strain evidence="1 2">MWH-EgelM1-30-B4</strain>
    </source>
</reference>
<evidence type="ECO:0000313" key="2">
    <source>
        <dbReference type="Proteomes" id="UP000196880"/>
    </source>
</evidence>
<protein>
    <submittedName>
        <fullName evidence="1">Uncharacterized protein</fullName>
    </submittedName>
</protein>
<proteinExistence type="predicted"/>
<organism evidence="1 2">
    <name type="scientific">Polynucleobacter hirudinilacicola</name>
    <dbReference type="NCBI Taxonomy" id="1743166"/>
    <lineage>
        <taxon>Bacteria</taxon>
        <taxon>Pseudomonadati</taxon>
        <taxon>Pseudomonadota</taxon>
        <taxon>Betaproteobacteria</taxon>
        <taxon>Burkholderiales</taxon>
        <taxon>Burkholderiaceae</taxon>
        <taxon>Polynucleobacter</taxon>
    </lineage>
</organism>
<sequence length="135" mass="14668">MGQSAFFDCKRSERDFVEEYSMQLTLASKTQKAKVYLDDRDLDQSDAFGTQVVKSVTLAKPNIFIVIEASFPAENLMGVQYPAGTVLTHITLDPATGKLKKVEKIQGGILGASLGNGTHVSEETCFPAKAPSKPR</sequence>
<keyword evidence="2" id="KW-1185">Reference proteome</keyword>
<evidence type="ECO:0000313" key="1">
    <source>
        <dbReference type="EMBL" id="OWF65946.1"/>
    </source>
</evidence>
<dbReference type="OrthoDB" id="9132699at2"/>
<dbReference type="AlphaFoldDB" id="A0A210RY76"/>
<name>A0A210RY76_9BURK</name>
<dbReference type="EMBL" id="NAIA01000003">
    <property type="protein sequence ID" value="OWF65946.1"/>
    <property type="molecule type" value="Genomic_DNA"/>
</dbReference>